<feature type="region of interest" description="Disordered" evidence="1">
    <location>
        <begin position="793"/>
        <end position="819"/>
    </location>
</feature>
<proteinExistence type="predicted"/>
<keyword evidence="2" id="KW-0732">Signal</keyword>
<sequence length="1172" mass="123805">MKFLVLCAFIAGASAAYSSSQYRDGKATGLYNTVSTADGAYADKFPHGGTGYNGGFTTHYVSPNGGGVAAGAGTANFAPGNFGGGFAPGFGGGFGPGFGPTFNPAFGAPTVDFNNFFQSIQSNFANLYQQQFAAQQALFNNIRQQQAALSTLNAGVPVYASNFASGGNYGNGGGFNGASSSASYGPGGYHQTASIYPNNPAVPNVDTRFGGSDQSTTIHSGQPGYVGVSSFSSSSNINGQTHREAITSVNDNGKITTHRVHSTRRTMGKSVVLLTLLYVGYAAAGSASWSEDISVHNKHYSQHESSVNAARRAAAERLQQQQAASLVAASASGPCDTLCYTGYAADASDVETIGQGIVGFTSTGTAGGAVSGASQKYSSSSSRVHESTVQNVHTAVPVPVPVYPATSTGSRSSFSSSSSSRHHAASQVAQPIVGQQLYASQGLDHGRTHSNVVAAGGVREGTYIQPVVYPVIAPITHTSQSTYGRSSTVVNQRPGTETVYVQVPVVDSAAVSNSNFNTRSSYVASSDQQQQQLVQQPSHYSNAATTGYANRNEYSSQQDQQYRRYPAKGTTYVLYSKPLAPVGTYYAPSRSHVEEGVATTYDASGRVVNLAGAQRTLTERTDEQRTQRVQSVHDNVGRVLPDTGAPLGDTYADEVDSYGSVDRSDQHSLRIASGAPSTSQRTEHQQQQQHQQHQQQHQYVRTGSYVPTAPVQHTAGAASSSQSRYSSSAHATESQRRQTYQPAVHLDTPLVTHGTAGAGSSVATSEYESTLEQRRQSSGGYVPIVAQPVASGVSSSSNRYQSAHEQRSNTLAAGATSGNPGGYYNGGVGAAGYGTQYAAKTSSAHSSSSSNRYSKAGSPSLQYYPITNDEMGRRFGGVGGSATGLGANADLEGIMSETELLAREQAQNVHNGAVTGSGTIDLESHRDDDGRLPGGFQKTKSWSSSSKWASEQRYGSDGKPKTFSMLSTAESEKHNINGKTTGYKAATTTLEDDAPILDWAKKDGDSLLGKVTELKNAVYERKREFLNGVNERVSKLLWIPPLSSNTTTTEPVPMADPTEPTEGQQPSLWWWQTTPKPLITSTSPSPIASSSSAPLVASLQDDTDRLVFTVADTDQLELPNVFMYARSSFIPEDQRLTDSVEFVVPDVVIHGPGPAALPSTTPRHRTDRLIVF</sequence>
<name>A0A182F2L0_ANOAL</name>
<feature type="chain" id="PRO_5043926746" evidence="2">
    <location>
        <begin position="16"/>
        <end position="1172"/>
    </location>
</feature>
<dbReference type="VEuPathDB" id="VectorBase:AALB20_036514"/>
<feature type="compositionally biased region" description="Low complexity" evidence="1">
    <location>
        <begin position="715"/>
        <end position="731"/>
    </location>
</feature>
<dbReference type="EnsemblMetazoa" id="AALB000692-RA">
    <property type="protein sequence ID" value="AALB000692-PA"/>
    <property type="gene ID" value="AALB000692"/>
</dbReference>
<dbReference type="VEuPathDB" id="VectorBase:AALB000692"/>
<dbReference type="Proteomes" id="UP000069272">
    <property type="component" value="Chromosome 2L"/>
</dbReference>
<feature type="region of interest" description="Disordered" evidence="1">
    <location>
        <begin position="1042"/>
        <end position="1067"/>
    </location>
</feature>
<dbReference type="AlphaFoldDB" id="A0A182F2L0"/>
<accession>A0A182F2L0</accession>
<feature type="compositionally biased region" description="Basic and acidic residues" evidence="1">
    <location>
        <begin position="617"/>
        <end position="626"/>
    </location>
</feature>
<feature type="compositionally biased region" description="Polar residues" evidence="1">
    <location>
        <begin position="761"/>
        <end position="770"/>
    </location>
</feature>
<organism evidence="3 4">
    <name type="scientific">Anopheles albimanus</name>
    <name type="common">New world malaria mosquito</name>
    <dbReference type="NCBI Taxonomy" id="7167"/>
    <lineage>
        <taxon>Eukaryota</taxon>
        <taxon>Metazoa</taxon>
        <taxon>Ecdysozoa</taxon>
        <taxon>Arthropoda</taxon>
        <taxon>Hexapoda</taxon>
        <taxon>Insecta</taxon>
        <taxon>Pterygota</taxon>
        <taxon>Neoptera</taxon>
        <taxon>Endopterygota</taxon>
        <taxon>Diptera</taxon>
        <taxon>Nematocera</taxon>
        <taxon>Culicoidea</taxon>
        <taxon>Culicidae</taxon>
        <taxon>Anophelinae</taxon>
        <taxon>Anopheles</taxon>
    </lineage>
</organism>
<evidence type="ECO:0000256" key="1">
    <source>
        <dbReference type="SAM" id="MobiDB-lite"/>
    </source>
</evidence>
<feature type="region of interest" description="Disordered" evidence="1">
    <location>
        <begin position="399"/>
        <end position="426"/>
    </location>
</feature>
<dbReference type="VEuPathDB" id="VectorBase:AALB20_028290"/>
<reference evidence="3" key="2">
    <citation type="submission" date="2022-08" db="UniProtKB">
        <authorList>
            <consortium name="EnsemblMetazoa"/>
        </authorList>
    </citation>
    <scope>IDENTIFICATION</scope>
    <source>
        <strain evidence="3">STECLA/ALBI9_A</strain>
    </source>
</reference>
<evidence type="ECO:0000313" key="4">
    <source>
        <dbReference type="Proteomes" id="UP000069272"/>
    </source>
</evidence>
<feature type="compositionally biased region" description="Low complexity" evidence="1">
    <location>
        <begin position="685"/>
        <end position="698"/>
    </location>
</feature>
<evidence type="ECO:0000256" key="2">
    <source>
        <dbReference type="SAM" id="SignalP"/>
    </source>
</evidence>
<keyword evidence="4" id="KW-1185">Reference proteome</keyword>
<evidence type="ECO:0000313" key="3">
    <source>
        <dbReference type="EnsemblMetazoa" id="AALB000692-PA"/>
    </source>
</evidence>
<feature type="region of interest" description="Disordered" evidence="1">
    <location>
        <begin position="713"/>
        <end position="780"/>
    </location>
</feature>
<feature type="region of interest" description="Disordered" evidence="1">
    <location>
        <begin position="617"/>
        <end position="700"/>
    </location>
</feature>
<feature type="compositionally biased region" description="Low complexity" evidence="1">
    <location>
        <begin position="940"/>
        <end position="949"/>
    </location>
</feature>
<feature type="compositionally biased region" description="Basic and acidic residues" evidence="1">
    <location>
        <begin position="922"/>
        <end position="931"/>
    </location>
</feature>
<reference evidence="3 4" key="1">
    <citation type="journal article" date="2017" name="G3 (Bethesda)">
        <title>The Physical Genome Mapping of Anopheles albimanus Corrected Scaffold Misassemblies and Identified Interarm Rearrangements in Genus Anopheles.</title>
        <authorList>
            <person name="Artemov G.N."/>
            <person name="Peery A.N."/>
            <person name="Jiang X."/>
            <person name="Tu Z."/>
            <person name="Stegniy V.N."/>
            <person name="Sharakhova M.V."/>
            <person name="Sharakhov I.V."/>
        </authorList>
    </citation>
    <scope>NUCLEOTIDE SEQUENCE [LARGE SCALE GENOMIC DNA]</scope>
    <source>
        <strain evidence="3 4">ALBI9_A</strain>
    </source>
</reference>
<feature type="region of interest" description="Disordered" evidence="1">
    <location>
        <begin position="912"/>
        <end position="963"/>
    </location>
</feature>
<protein>
    <submittedName>
        <fullName evidence="3">Uncharacterized protein</fullName>
    </submittedName>
</protein>
<feature type="compositionally biased region" description="Low complexity" evidence="1">
    <location>
        <begin position="410"/>
        <end position="419"/>
    </location>
</feature>
<dbReference type="STRING" id="7167.A0A182F2L0"/>
<feature type="signal peptide" evidence="2">
    <location>
        <begin position="1"/>
        <end position="15"/>
    </location>
</feature>